<dbReference type="GO" id="GO:0008270">
    <property type="term" value="F:zinc ion binding"/>
    <property type="evidence" value="ECO:0007669"/>
    <property type="project" value="UniProtKB-UniRule"/>
</dbReference>
<evidence type="ECO:0000256" key="8">
    <source>
        <dbReference type="ARBA" id="ARBA00022884"/>
    </source>
</evidence>
<dbReference type="Gene3D" id="2.40.30.130">
    <property type="match status" value="1"/>
</dbReference>
<dbReference type="InterPro" id="IPR045864">
    <property type="entry name" value="aa-tRNA-synth_II/BPL/LPL"/>
</dbReference>
<dbReference type="CDD" id="cd00673">
    <property type="entry name" value="AlaRS_core"/>
    <property type="match status" value="1"/>
</dbReference>
<dbReference type="InterPro" id="IPR018163">
    <property type="entry name" value="Thr/Ala-tRNA-synth_IIc_edit"/>
</dbReference>
<dbReference type="SUPFAM" id="SSF50447">
    <property type="entry name" value="Translation proteins"/>
    <property type="match status" value="1"/>
</dbReference>
<evidence type="ECO:0000256" key="7">
    <source>
        <dbReference type="ARBA" id="ARBA00022840"/>
    </source>
</evidence>
<dbReference type="GO" id="GO:0004813">
    <property type="term" value="F:alanine-tRNA ligase activity"/>
    <property type="evidence" value="ECO:0007669"/>
    <property type="project" value="UniProtKB-UniRule"/>
</dbReference>
<evidence type="ECO:0000256" key="1">
    <source>
        <dbReference type="ARBA" id="ARBA00008226"/>
    </source>
</evidence>
<dbReference type="InterPro" id="IPR018162">
    <property type="entry name" value="Ala-tRNA-ligase_IIc_anticod-bd"/>
</dbReference>
<dbReference type="NCBIfam" id="TIGR00344">
    <property type="entry name" value="alaS"/>
    <property type="match status" value="1"/>
</dbReference>
<comment type="domain">
    <text evidence="11">Consists of three domains; the N-terminal catalytic domain, the editing domain and the C-terminal C-Ala domain. The editing domain removes incorrectly charged amino acids, while the C-Ala domain, along with tRNA(Ala), serves as a bridge to cooperatively bring together the editing and aminoacylation centers thus stimulating deacylation of misacylated tRNAs.</text>
</comment>
<dbReference type="InterPro" id="IPR009000">
    <property type="entry name" value="Transl_B-barrel_sf"/>
</dbReference>
<dbReference type="GO" id="GO:0005524">
    <property type="term" value="F:ATP binding"/>
    <property type="evidence" value="ECO:0007669"/>
    <property type="project" value="UniProtKB-UniRule"/>
</dbReference>
<proteinExistence type="inferred from homology"/>
<dbReference type="GO" id="GO:0002161">
    <property type="term" value="F:aminoacyl-tRNA deacylase activity"/>
    <property type="evidence" value="ECO:0007669"/>
    <property type="project" value="TreeGrafter"/>
</dbReference>
<dbReference type="InterPro" id="IPR003156">
    <property type="entry name" value="DHHA1_dom"/>
</dbReference>
<dbReference type="Pfam" id="PF01411">
    <property type="entry name" value="tRNA-synt_2c"/>
    <property type="match status" value="1"/>
</dbReference>
<dbReference type="InterPro" id="IPR012947">
    <property type="entry name" value="tRNA_SAD"/>
</dbReference>
<name>A0A518BKM4_9BACT</name>
<evidence type="ECO:0000256" key="4">
    <source>
        <dbReference type="ARBA" id="ARBA00022723"/>
    </source>
</evidence>
<dbReference type="SUPFAM" id="SSF101353">
    <property type="entry name" value="Putative anticodon-binding domain of alanyl-tRNA synthetase (AlaRS)"/>
    <property type="match status" value="1"/>
</dbReference>
<evidence type="ECO:0000256" key="9">
    <source>
        <dbReference type="ARBA" id="ARBA00022917"/>
    </source>
</evidence>
<keyword evidence="5 11" id="KW-0547">Nucleotide-binding</keyword>
<gene>
    <name evidence="11 14" type="primary">alaS</name>
    <name evidence="14" type="ORF">Pla133_26120</name>
</gene>
<protein>
    <recommendedName>
        <fullName evidence="11">Alanine--tRNA ligase</fullName>
        <ecNumber evidence="11">6.1.1.7</ecNumber>
    </recommendedName>
    <alternativeName>
        <fullName evidence="11">Alanyl-tRNA synthetase</fullName>
        <shortName evidence="11">AlaRS</shortName>
    </alternativeName>
</protein>
<dbReference type="EMBL" id="CP036287">
    <property type="protein sequence ID" value="QDU67525.1"/>
    <property type="molecule type" value="Genomic_DNA"/>
</dbReference>
<keyword evidence="6 11" id="KW-0862">Zinc</keyword>
<accession>A0A518BKM4</accession>
<dbReference type="InterPro" id="IPR002318">
    <property type="entry name" value="Ala-tRNA-lgiase_IIc"/>
</dbReference>
<evidence type="ECO:0000256" key="3">
    <source>
        <dbReference type="ARBA" id="ARBA00022598"/>
    </source>
</evidence>
<comment type="subcellular location">
    <subcellularLocation>
        <location evidence="11">Cytoplasm</location>
    </subcellularLocation>
</comment>
<dbReference type="GO" id="GO:0000049">
    <property type="term" value="F:tRNA binding"/>
    <property type="evidence" value="ECO:0007669"/>
    <property type="project" value="UniProtKB-KW"/>
</dbReference>
<comment type="similarity">
    <text evidence="1 11">Belongs to the class-II aminoacyl-tRNA synthetase family.</text>
</comment>
<comment type="catalytic activity">
    <reaction evidence="11">
        <text>tRNA(Ala) + L-alanine + ATP = L-alanyl-tRNA(Ala) + AMP + diphosphate</text>
        <dbReference type="Rhea" id="RHEA:12540"/>
        <dbReference type="Rhea" id="RHEA-COMP:9657"/>
        <dbReference type="Rhea" id="RHEA-COMP:9923"/>
        <dbReference type="ChEBI" id="CHEBI:30616"/>
        <dbReference type="ChEBI" id="CHEBI:33019"/>
        <dbReference type="ChEBI" id="CHEBI:57972"/>
        <dbReference type="ChEBI" id="CHEBI:78442"/>
        <dbReference type="ChEBI" id="CHEBI:78497"/>
        <dbReference type="ChEBI" id="CHEBI:456215"/>
        <dbReference type="EC" id="6.1.1.7"/>
    </reaction>
</comment>
<dbReference type="FunFam" id="3.30.930.10:FF:000011">
    <property type="entry name" value="Alanine--tRNA ligase, cytoplasmic"/>
    <property type="match status" value="1"/>
</dbReference>
<dbReference type="GO" id="GO:0006419">
    <property type="term" value="P:alanyl-tRNA aminoacylation"/>
    <property type="evidence" value="ECO:0007669"/>
    <property type="project" value="UniProtKB-UniRule"/>
</dbReference>
<dbReference type="Proteomes" id="UP000316921">
    <property type="component" value="Chromosome"/>
</dbReference>
<evidence type="ECO:0000256" key="10">
    <source>
        <dbReference type="ARBA" id="ARBA00023146"/>
    </source>
</evidence>
<keyword evidence="7 11" id="KW-0067">ATP-binding</keyword>
<dbReference type="Pfam" id="PF07973">
    <property type="entry name" value="tRNA_SAD"/>
    <property type="match status" value="1"/>
</dbReference>
<feature type="binding site" evidence="11">
    <location>
        <position position="695"/>
    </location>
    <ligand>
        <name>Zn(2+)</name>
        <dbReference type="ChEBI" id="CHEBI:29105"/>
    </ligand>
</feature>
<dbReference type="FunFam" id="3.10.310.40:FF:000001">
    <property type="entry name" value="Alanine--tRNA ligase"/>
    <property type="match status" value="1"/>
</dbReference>
<keyword evidence="10 11" id="KW-0030">Aminoacyl-tRNA synthetase</keyword>
<dbReference type="SUPFAM" id="SSF55186">
    <property type="entry name" value="ThrRS/AlaRS common domain"/>
    <property type="match status" value="1"/>
</dbReference>
<feature type="compositionally biased region" description="Basic and acidic residues" evidence="12">
    <location>
        <begin position="486"/>
        <end position="497"/>
    </location>
</feature>
<keyword evidence="8 11" id="KW-0694">RNA-binding</keyword>
<keyword evidence="2 11" id="KW-0820">tRNA-binding</keyword>
<keyword evidence="4 11" id="KW-0479">Metal-binding</keyword>
<dbReference type="PROSITE" id="PS50860">
    <property type="entry name" value="AA_TRNA_LIGASE_II_ALA"/>
    <property type="match status" value="1"/>
</dbReference>
<dbReference type="EC" id="6.1.1.7" evidence="11"/>
<dbReference type="Gene3D" id="6.10.250.550">
    <property type="match status" value="1"/>
</dbReference>
<evidence type="ECO:0000256" key="2">
    <source>
        <dbReference type="ARBA" id="ARBA00022555"/>
    </source>
</evidence>
<feature type="domain" description="Alanyl-transfer RNA synthetases family profile" evidence="13">
    <location>
        <begin position="5"/>
        <end position="738"/>
    </location>
</feature>
<feature type="binding site" evidence="11">
    <location>
        <position position="597"/>
    </location>
    <ligand>
        <name>Zn(2+)</name>
        <dbReference type="ChEBI" id="CHEBI:29105"/>
    </ligand>
</feature>
<evidence type="ECO:0000256" key="11">
    <source>
        <dbReference type="HAMAP-Rule" id="MF_00036"/>
    </source>
</evidence>
<keyword evidence="15" id="KW-1185">Reference proteome</keyword>
<organism evidence="14 15">
    <name type="scientific">Engelhardtia mirabilis</name>
    <dbReference type="NCBI Taxonomy" id="2528011"/>
    <lineage>
        <taxon>Bacteria</taxon>
        <taxon>Pseudomonadati</taxon>
        <taxon>Planctomycetota</taxon>
        <taxon>Planctomycetia</taxon>
        <taxon>Planctomycetia incertae sedis</taxon>
        <taxon>Engelhardtia</taxon>
    </lineage>
</organism>
<dbReference type="GO" id="GO:0005737">
    <property type="term" value="C:cytoplasm"/>
    <property type="evidence" value="ECO:0007669"/>
    <property type="project" value="UniProtKB-SubCell"/>
</dbReference>
<dbReference type="InterPro" id="IPR018165">
    <property type="entry name" value="Ala-tRNA-synth_IIc_core"/>
</dbReference>
<feature type="binding site" evidence="11">
    <location>
        <position position="593"/>
    </location>
    <ligand>
        <name>Zn(2+)</name>
        <dbReference type="ChEBI" id="CHEBI:29105"/>
    </ligand>
</feature>
<dbReference type="SMART" id="SM00863">
    <property type="entry name" value="tRNA_SAD"/>
    <property type="match status" value="1"/>
</dbReference>
<dbReference type="PANTHER" id="PTHR11777">
    <property type="entry name" value="ALANYL-TRNA SYNTHETASE"/>
    <property type="match status" value="1"/>
</dbReference>
<dbReference type="KEGG" id="pbap:Pla133_26120"/>
<dbReference type="Gene3D" id="3.30.54.20">
    <property type="match status" value="1"/>
</dbReference>
<dbReference type="Gene3D" id="3.10.310.40">
    <property type="match status" value="1"/>
</dbReference>
<dbReference type="SUPFAM" id="SSF55681">
    <property type="entry name" value="Class II aaRS and biotin synthetases"/>
    <property type="match status" value="1"/>
</dbReference>
<feature type="binding site" evidence="11">
    <location>
        <position position="699"/>
    </location>
    <ligand>
        <name>Zn(2+)</name>
        <dbReference type="ChEBI" id="CHEBI:29105"/>
    </ligand>
</feature>
<comment type="function">
    <text evidence="11">Catalyzes the attachment of alanine to tRNA(Ala) in a two-step reaction: alanine is first activated by ATP to form Ala-AMP and then transferred to the acceptor end of tRNA(Ala). Also edits incorrectly charged Ser-tRNA(Ala) and Gly-tRNA(Ala) via its editing domain.</text>
</comment>
<feature type="region of interest" description="Disordered" evidence="12">
    <location>
        <begin position="474"/>
        <end position="497"/>
    </location>
</feature>
<evidence type="ECO:0000313" key="14">
    <source>
        <dbReference type="EMBL" id="QDU67525.1"/>
    </source>
</evidence>
<evidence type="ECO:0000256" key="12">
    <source>
        <dbReference type="SAM" id="MobiDB-lite"/>
    </source>
</evidence>
<dbReference type="Gene3D" id="3.30.930.10">
    <property type="entry name" value="Bira Bifunctional Protein, Domain 2"/>
    <property type="match status" value="1"/>
</dbReference>
<evidence type="ECO:0000313" key="15">
    <source>
        <dbReference type="Proteomes" id="UP000316921"/>
    </source>
</evidence>
<comment type="cofactor">
    <cofactor evidence="11">
        <name>Zn(2+)</name>
        <dbReference type="ChEBI" id="CHEBI:29105"/>
    </cofactor>
    <text evidence="11">Binds 1 zinc ion per subunit.</text>
</comment>
<keyword evidence="3 11" id="KW-0436">Ligase</keyword>
<dbReference type="Pfam" id="PF02272">
    <property type="entry name" value="DHHA1"/>
    <property type="match status" value="1"/>
</dbReference>
<dbReference type="Gene3D" id="3.30.980.10">
    <property type="entry name" value="Threonyl-trna Synthetase, Chain A, domain 2"/>
    <property type="match status" value="1"/>
</dbReference>
<dbReference type="HAMAP" id="MF_00036_B">
    <property type="entry name" value="Ala_tRNA_synth_B"/>
    <property type="match status" value="1"/>
</dbReference>
<evidence type="ECO:0000259" key="13">
    <source>
        <dbReference type="PROSITE" id="PS50860"/>
    </source>
</evidence>
<dbReference type="PANTHER" id="PTHR11777:SF9">
    <property type="entry name" value="ALANINE--TRNA LIGASE, CYTOPLASMIC"/>
    <property type="match status" value="1"/>
</dbReference>
<dbReference type="InterPro" id="IPR018164">
    <property type="entry name" value="Ala-tRNA-synth_IIc_N"/>
</dbReference>
<reference evidence="14 15" key="1">
    <citation type="submission" date="2019-02" db="EMBL/GenBank/DDBJ databases">
        <title>Deep-cultivation of Planctomycetes and their phenomic and genomic characterization uncovers novel biology.</title>
        <authorList>
            <person name="Wiegand S."/>
            <person name="Jogler M."/>
            <person name="Boedeker C."/>
            <person name="Pinto D."/>
            <person name="Vollmers J."/>
            <person name="Rivas-Marin E."/>
            <person name="Kohn T."/>
            <person name="Peeters S.H."/>
            <person name="Heuer A."/>
            <person name="Rast P."/>
            <person name="Oberbeckmann S."/>
            <person name="Bunk B."/>
            <person name="Jeske O."/>
            <person name="Meyerdierks A."/>
            <person name="Storesund J.E."/>
            <person name="Kallscheuer N."/>
            <person name="Luecker S."/>
            <person name="Lage O.M."/>
            <person name="Pohl T."/>
            <person name="Merkel B.J."/>
            <person name="Hornburger P."/>
            <person name="Mueller R.-W."/>
            <person name="Bruemmer F."/>
            <person name="Labrenz M."/>
            <person name="Spormann A.M."/>
            <person name="Op den Camp H."/>
            <person name="Overmann J."/>
            <person name="Amann R."/>
            <person name="Jetten M.S.M."/>
            <person name="Mascher T."/>
            <person name="Medema M.H."/>
            <person name="Devos D.P."/>
            <person name="Kaster A.-K."/>
            <person name="Ovreas L."/>
            <person name="Rohde M."/>
            <person name="Galperin M.Y."/>
            <person name="Jogler C."/>
        </authorList>
    </citation>
    <scope>NUCLEOTIDE SEQUENCE [LARGE SCALE GENOMIC DNA]</scope>
    <source>
        <strain evidence="14 15">Pla133</strain>
    </source>
</reference>
<dbReference type="AlphaFoldDB" id="A0A518BKM4"/>
<dbReference type="PRINTS" id="PR00980">
    <property type="entry name" value="TRNASYNTHALA"/>
</dbReference>
<evidence type="ECO:0000256" key="6">
    <source>
        <dbReference type="ARBA" id="ARBA00022833"/>
    </source>
</evidence>
<dbReference type="FunFam" id="3.30.980.10:FF:000004">
    <property type="entry name" value="Alanine--tRNA ligase, cytoplasmic"/>
    <property type="match status" value="1"/>
</dbReference>
<dbReference type="FunFam" id="3.30.54.20:FF:000001">
    <property type="entry name" value="Alanine--tRNA ligase"/>
    <property type="match status" value="1"/>
</dbReference>
<dbReference type="InterPro" id="IPR023033">
    <property type="entry name" value="Ala_tRNA_ligase_euk/bac"/>
</dbReference>
<dbReference type="RefSeq" id="WP_145065779.1">
    <property type="nucleotide sequence ID" value="NZ_CP036287.1"/>
</dbReference>
<sequence>MSSDRSAAAVRRQFLEYFEERGHRVVPSSPVFPQDDPTLLFTNAGMNQFKDVFLGTGTRDYTRAADTQKCIRVSGKHNDLEEVGVDTYHHTFFEMLGNWSFGDYFKRDAIVWAWELLTEKWGLPKDRLWVTVFGGDEADGLPADEEAEELWKTLTDIDHSHVLRFGKGDNFWEMGDTGPCGPCSEIHIDRGEPGSDPMVGADPVAGVNAGNERFIELWNLVFMQFNRMDDGSLKPLPAKSVDTGMGFERVLSVLQGKLSNYDTDLFTPIFERLTAIVGHRYGGSAGEKDIAFRVIADHVRAVSCAFADGALPSNVGRGYVLRRLIRRAARFGRQALGIEQPFLTDLVPTVSKVLGQAFPEVSARIEHIQLLVRSEEEAFGATLGRGLVRFEELAGKVGASGKGSIAGKEAFELYATYGFPRDLVDLMARERGLSVDQAEWDAAESAHQDASRSEGKFTQLLSAEQLDGLPATESTYHQSRAGSGHRSGDGSGDRHGGESVELKAKLLRLVNSAGGRSIAVLDRSPFYAESGGQVGDTGVLRAVDGSFVLTVEDTQKLGSVVAHVGTLSGSAQQGAAVIASVDQERRASIRRNHTATHLLHKALREVLGDHVTQQGSYVGPERLRFDLSHPRGISRDQLDEIEAKVNAQVFANATVATTVEDLEAAKDRGVVALFGEKYDDRVRVVDVGGWSTELCGGTHVSAGGDIGPFVIVAERAIQAGVRRVEAVTGTAAVALIQDQRRVLQGASQALKVAPEELIDRISALQAQLKEAKKAKSAADKADVGALFDQVRAGLTERSGVLSGAVSIPDLGRDALRDLGSRLKGSAADLAAAVFGREGDSVPFLILCEGKALEAGLAAGELAKAAKVHIGGGGGGRANSAQGQGDDPAGVSAAVDAVLASIRASLGD</sequence>
<keyword evidence="11" id="KW-0963">Cytoplasm</keyword>
<evidence type="ECO:0000256" key="5">
    <source>
        <dbReference type="ARBA" id="ARBA00022741"/>
    </source>
</evidence>
<keyword evidence="9 11" id="KW-0648">Protein biosynthesis</keyword>
<dbReference type="InterPro" id="IPR050058">
    <property type="entry name" value="Ala-tRNA_ligase"/>
</dbReference>